<evidence type="ECO:0000256" key="4">
    <source>
        <dbReference type="ARBA" id="ARBA00022723"/>
    </source>
</evidence>
<dbReference type="AlphaFoldDB" id="A0A1I1DHL0"/>
<evidence type="ECO:0000256" key="5">
    <source>
        <dbReference type="ARBA" id="ARBA00022741"/>
    </source>
</evidence>
<evidence type="ECO:0000256" key="1">
    <source>
        <dbReference type="ARBA" id="ARBA00005594"/>
    </source>
</evidence>
<dbReference type="NCBIfam" id="TIGR00435">
    <property type="entry name" value="cysS"/>
    <property type="match status" value="1"/>
</dbReference>
<dbReference type="RefSeq" id="WP_092318155.1">
    <property type="nucleotide sequence ID" value="NZ_FOKY01000001.1"/>
</dbReference>
<dbReference type="InterPro" id="IPR014729">
    <property type="entry name" value="Rossmann-like_a/b/a_fold"/>
</dbReference>
<feature type="binding site" evidence="10">
    <location>
        <position position="271"/>
    </location>
    <ligand>
        <name>ATP</name>
        <dbReference type="ChEBI" id="CHEBI:30616"/>
    </ligand>
</feature>
<accession>A0A1I1DHL0</accession>
<evidence type="ECO:0000256" key="10">
    <source>
        <dbReference type="HAMAP-Rule" id="MF_00041"/>
    </source>
</evidence>
<keyword evidence="6 10" id="KW-0862">Zinc</keyword>
<dbReference type="InterPro" id="IPR032678">
    <property type="entry name" value="tRNA-synt_1_cat_dom"/>
</dbReference>
<feature type="binding site" evidence="10">
    <location>
        <position position="27"/>
    </location>
    <ligand>
        <name>Zn(2+)</name>
        <dbReference type="ChEBI" id="CHEBI:29105"/>
    </ligand>
</feature>
<evidence type="ECO:0000256" key="9">
    <source>
        <dbReference type="ARBA" id="ARBA00023146"/>
    </source>
</evidence>
<evidence type="ECO:0000313" key="14">
    <source>
        <dbReference type="Proteomes" id="UP000240042"/>
    </source>
</evidence>
<dbReference type="Gene3D" id="1.20.120.1910">
    <property type="entry name" value="Cysteine-tRNA ligase, C-terminal anti-codon recognition domain"/>
    <property type="match status" value="1"/>
</dbReference>
<gene>
    <name evidence="10" type="primary">cysS</name>
    <name evidence="13" type="ORF">SAMN02745150_00484</name>
</gene>
<keyword evidence="5 10" id="KW-0547">Nucleotide-binding</keyword>
<proteinExistence type="inferred from homology"/>
<protein>
    <recommendedName>
        <fullName evidence="10">Cysteine--tRNA ligase</fullName>
        <ecNumber evidence="10">6.1.1.16</ecNumber>
    </recommendedName>
    <alternativeName>
        <fullName evidence="10">Cysteinyl-tRNA synthetase</fullName>
        <shortName evidence="10">CysRS</shortName>
    </alternativeName>
</protein>
<comment type="cofactor">
    <cofactor evidence="10">
        <name>Zn(2+)</name>
        <dbReference type="ChEBI" id="CHEBI:29105"/>
    </cofactor>
    <text evidence="10">Binds 1 zinc ion per subunit.</text>
</comment>
<comment type="subcellular location">
    <subcellularLocation>
        <location evidence="10">Cytoplasm</location>
    </subcellularLocation>
</comment>
<dbReference type="InterPro" id="IPR015803">
    <property type="entry name" value="Cys-tRNA-ligase"/>
</dbReference>
<dbReference type="STRING" id="34097.SAMN02745150_00484"/>
<dbReference type="PRINTS" id="PR00983">
    <property type="entry name" value="TRNASYNTHCYS"/>
</dbReference>
<comment type="subunit">
    <text evidence="2 10">Monomer.</text>
</comment>
<dbReference type="GO" id="GO:0005524">
    <property type="term" value="F:ATP binding"/>
    <property type="evidence" value="ECO:0007669"/>
    <property type="project" value="UniProtKB-UniRule"/>
</dbReference>
<comment type="catalytic activity">
    <reaction evidence="10">
        <text>tRNA(Cys) + L-cysteine + ATP = L-cysteinyl-tRNA(Cys) + AMP + diphosphate</text>
        <dbReference type="Rhea" id="RHEA:17773"/>
        <dbReference type="Rhea" id="RHEA-COMP:9661"/>
        <dbReference type="Rhea" id="RHEA-COMP:9679"/>
        <dbReference type="ChEBI" id="CHEBI:30616"/>
        <dbReference type="ChEBI" id="CHEBI:33019"/>
        <dbReference type="ChEBI" id="CHEBI:35235"/>
        <dbReference type="ChEBI" id="CHEBI:78442"/>
        <dbReference type="ChEBI" id="CHEBI:78517"/>
        <dbReference type="ChEBI" id="CHEBI:456215"/>
        <dbReference type="EC" id="6.1.1.16"/>
    </reaction>
</comment>
<evidence type="ECO:0000256" key="8">
    <source>
        <dbReference type="ARBA" id="ARBA00022917"/>
    </source>
</evidence>
<evidence type="ECO:0000313" key="13">
    <source>
        <dbReference type="EMBL" id="SFB72240.1"/>
    </source>
</evidence>
<dbReference type="GO" id="GO:0008270">
    <property type="term" value="F:zinc ion binding"/>
    <property type="evidence" value="ECO:0007669"/>
    <property type="project" value="UniProtKB-UniRule"/>
</dbReference>
<reference evidence="14" key="1">
    <citation type="submission" date="2016-10" db="EMBL/GenBank/DDBJ databases">
        <authorList>
            <person name="Varghese N."/>
            <person name="Submissions S."/>
        </authorList>
    </citation>
    <scope>NUCLEOTIDE SEQUENCE [LARGE SCALE GENOMIC DNA]</scope>
    <source>
        <strain evidence="14">ATCC 43811</strain>
    </source>
</reference>
<dbReference type="Proteomes" id="UP000240042">
    <property type="component" value="Unassembled WGS sequence"/>
</dbReference>
<feature type="domain" description="tRNA synthetases class I catalytic" evidence="11">
    <location>
        <begin position="19"/>
        <end position="316"/>
    </location>
</feature>
<feature type="domain" description="Cysteinyl-tRNA ligase anticodon binding" evidence="12">
    <location>
        <begin position="400"/>
        <end position="447"/>
    </location>
</feature>
<keyword evidence="7 10" id="KW-0067">ATP-binding</keyword>
<evidence type="ECO:0000256" key="3">
    <source>
        <dbReference type="ARBA" id="ARBA00022598"/>
    </source>
</evidence>
<feature type="short sequence motif" description="'HIGH' region" evidence="10">
    <location>
        <begin position="29"/>
        <end position="39"/>
    </location>
</feature>
<dbReference type="HAMAP" id="MF_00041">
    <property type="entry name" value="Cys_tRNA_synth"/>
    <property type="match status" value="1"/>
</dbReference>
<feature type="binding site" evidence="10">
    <location>
        <position position="211"/>
    </location>
    <ligand>
        <name>Zn(2+)</name>
        <dbReference type="ChEBI" id="CHEBI:29105"/>
    </ligand>
</feature>
<comment type="similarity">
    <text evidence="1 10">Belongs to the class-I aminoacyl-tRNA synthetase family.</text>
</comment>
<evidence type="ECO:0000259" key="12">
    <source>
        <dbReference type="Pfam" id="PF23493"/>
    </source>
</evidence>
<dbReference type="InterPro" id="IPR009080">
    <property type="entry name" value="tRNAsynth_Ia_anticodon-bd"/>
</dbReference>
<evidence type="ECO:0000256" key="2">
    <source>
        <dbReference type="ARBA" id="ARBA00011245"/>
    </source>
</evidence>
<dbReference type="EC" id="6.1.1.16" evidence="10"/>
<evidence type="ECO:0000259" key="11">
    <source>
        <dbReference type="Pfam" id="PF01406"/>
    </source>
</evidence>
<dbReference type="GO" id="GO:0005829">
    <property type="term" value="C:cytosol"/>
    <property type="evidence" value="ECO:0007669"/>
    <property type="project" value="TreeGrafter"/>
</dbReference>
<dbReference type="OrthoDB" id="9815130at2"/>
<keyword evidence="3 10" id="KW-0436">Ligase</keyword>
<dbReference type="Gene3D" id="3.40.50.620">
    <property type="entry name" value="HUPs"/>
    <property type="match status" value="1"/>
</dbReference>
<organism evidence="13 14">
    <name type="scientific">Brevinema andersonii</name>
    <dbReference type="NCBI Taxonomy" id="34097"/>
    <lineage>
        <taxon>Bacteria</taxon>
        <taxon>Pseudomonadati</taxon>
        <taxon>Spirochaetota</taxon>
        <taxon>Spirochaetia</taxon>
        <taxon>Brevinematales</taxon>
        <taxon>Brevinemataceae</taxon>
        <taxon>Brevinema</taxon>
    </lineage>
</organism>
<dbReference type="Pfam" id="PF01406">
    <property type="entry name" value="tRNA-synt_1e"/>
    <property type="match status" value="1"/>
</dbReference>
<dbReference type="PANTHER" id="PTHR10890">
    <property type="entry name" value="CYSTEINYL-TRNA SYNTHETASE"/>
    <property type="match status" value="1"/>
</dbReference>
<feature type="binding site" evidence="10">
    <location>
        <position position="236"/>
    </location>
    <ligand>
        <name>Zn(2+)</name>
        <dbReference type="ChEBI" id="CHEBI:29105"/>
    </ligand>
</feature>
<keyword evidence="4 10" id="KW-0479">Metal-binding</keyword>
<dbReference type="SUPFAM" id="SSF47323">
    <property type="entry name" value="Anticodon-binding domain of a subclass of class I aminoacyl-tRNA synthetases"/>
    <property type="match status" value="1"/>
</dbReference>
<keyword evidence="10" id="KW-0963">Cytoplasm</keyword>
<sequence>MIPELYNSATRKIEPLPQKQTFNIYSCGPTVYDFAHIGNLRTFLFEDLLIRSLKFLGYSVNHVRNITDVDDKIIERGYQKKLECQKITDLFSKHFFEDLETLNFDQSSTTYLKATNYIPQTIVLIQQLINRGVAYDSEDGVYFQTKAFPKYGDFPGLDLKHIKTGASGSEEFLDKQNLDDFVLWKKHKPEDGEIFWESPWGKGRPGWHTECAAIATNTFPEGLDIHTGGIDLLFPHHTNEKAQYECLSNNTMAKIWLHTTHLLVDNKKMSKSSGTFYTLKDLLSKGFSARAVRFYLLTGAHYRTPLNFTLEGLAAAEQSLKRLDNFIHEFSAKDAPDPQLKIRFTTALMKDFNISAAMSEIFELVNDFFQRKNFPVQTISDLKEINNILGFLRFDNSETLTPEEKLLFDMRIEARDTKNWIESDRLRDELLNLGIEVRDSKEGTSWRRL</sequence>
<dbReference type="InterPro" id="IPR024909">
    <property type="entry name" value="Cys-tRNA/MSH_ligase"/>
</dbReference>
<keyword evidence="14" id="KW-1185">Reference proteome</keyword>
<dbReference type="CDD" id="cd00672">
    <property type="entry name" value="CysRS_core"/>
    <property type="match status" value="1"/>
</dbReference>
<keyword evidence="9 10" id="KW-0030">Aminoacyl-tRNA synthetase</keyword>
<dbReference type="GO" id="GO:0004817">
    <property type="term" value="F:cysteine-tRNA ligase activity"/>
    <property type="evidence" value="ECO:0007669"/>
    <property type="project" value="UniProtKB-UniRule"/>
</dbReference>
<feature type="short sequence motif" description="'KMSKS' region" evidence="10">
    <location>
        <begin position="268"/>
        <end position="272"/>
    </location>
</feature>
<feature type="binding site" evidence="10">
    <location>
        <position position="240"/>
    </location>
    <ligand>
        <name>Zn(2+)</name>
        <dbReference type="ChEBI" id="CHEBI:29105"/>
    </ligand>
</feature>
<dbReference type="Pfam" id="PF23493">
    <property type="entry name" value="CysS_C"/>
    <property type="match status" value="1"/>
</dbReference>
<dbReference type="SUPFAM" id="SSF52374">
    <property type="entry name" value="Nucleotidylyl transferase"/>
    <property type="match status" value="1"/>
</dbReference>
<evidence type="ECO:0000256" key="7">
    <source>
        <dbReference type="ARBA" id="ARBA00022840"/>
    </source>
</evidence>
<dbReference type="GO" id="GO:0006423">
    <property type="term" value="P:cysteinyl-tRNA aminoacylation"/>
    <property type="evidence" value="ECO:0007669"/>
    <property type="project" value="UniProtKB-UniRule"/>
</dbReference>
<dbReference type="EMBL" id="FOKY01000001">
    <property type="protein sequence ID" value="SFB72240.1"/>
    <property type="molecule type" value="Genomic_DNA"/>
</dbReference>
<keyword evidence="8 10" id="KW-0648">Protein biosynthesis</keyword>
<name>A0A1I1DHL0_BREAD</name>
<evidence type="ECO:0000256" key="6">
    <source>
        <dbReference type="ARBA" id="ARBA00022833"/>
    </source>
</evidence>
<dbReference type="InterPro" id="IPR056411">
    <property type="entry name" value="CysS_C"/>
</dbReference>
<dbReference type="PANTHER" id="PTHR10890:SF3">
    <property type="entry name" value="CYSTEINE--TRNA LIGASE, CYTOPLASMIC"/>
    <property type="match status" value="1"/>
</dbReference>